<sequence length="254" mass="27621">MQISRTGPLRPLEPRTTHSQEELLSSHWGRTASAVLAGTLVSLGLRRRSFGGTVVALASGALLYQGLHSRRRAAPGGARTARGPPPSEQAHRTHTTHVEHTVTVGRPAEVLYRLWRDPQTLGRIMAPFADVTPTGGSGRHWKLHGPLGRTLEWDSRVVEERTPELIRWESIGGGALVGQGWVRFRPAPANWGTEVTLHLAFSPPGRALAGALAKRLRGIPALQSMKVLRRFKSLAETGEMPTLQHNPSARASAD</sequence>
<dbReference type="EMBL" id="RAWI01000283">
    <property type="protein sequence ID" value="RKH98346.1"/>
    <property type="molecule type" value="Genomic_DNA"/>
</dbReference>
<organism evidence="2 3">
    <name type="scientific">Corallococcus praedator</name>
    <dbReference type="NCBI Taxonomy" id="2316724"/>
    <lineage>
        <taxon>Bacteria</taxon>
        <taxon>Pseudomonadati</taxon>
        <taxon>Myxococcota</taxon>
        <taxon>Myxococcia</taxon>
        <taxon>Myxococcales</taxon>
        <taxon>Cystobacterineae</taxon>
        <taxon>Myxococcaceae</taxon>
        <taxon>Corallococcus</taxon>
    </lineage>
</organism>
<dbReference type="InterPro" id="IPR019587">
    <property type="entry name" value="Polyketide_cyclase/dehydratase"/>
</dbReference>
<dbReference type="PANTHER" id="PTHR33824">
    <property type="entry name" value="POLYKETIDE CYCLASE/DEHYDRASE AND LIPID TRANSPORT SUPERFAMILY PROTEIN"/>
    <property type="match status" value="1"/>
</dbReference>
<comment type="caution">
    <text evidence="2">The sequence shown here is derived from an EMBL/GenBank/DDBJ whole genome shotgun (WGS) entry which is preliminary data.</text>
</comment>
<dbReference type="PANTHER" id="PTHR33824:SF7">
    <property type="entry name" value="POLYKETIDE CYCLASE_DEHYDRASE AND LIPID TRANSPORT SUPERFAMILY PROTEIN"/>
    <property type="match status" value="1"/>
</dbReference>
<evidence type="ECO:0000256" key="1">
    <source>
        <dbReference type="SAM" id="MobiDB-lite"/>
    </source>
</evidence>
<protein>
    <submittedName>
        <fullName evidence="2">SRPBCC family protein</fullName>
    </submittedName>
</protein>
<dbReference type="Proteomes" id="UP000278907">
    <property type="component" value="Unassembled WGS sequence"/>
</dbReference>
<dbReference type="SUPFAM" id="SSF55961">
    <property type="entry name" value="Bet v1-like"/>
    <property type="match status" value="1"/>
</dbReference>
<dbReference type="CDD" id="cd07817">
    <property type="entry name" value="SRPBCC_8"/>
    <property type="match status" value="1"/>
</dbReference>
<dbReference type="Pfam" id="PF10604">
    <property type="entry name" value="Polyketide_cyc2"/>
    <property type="match status" value="1"/>
</dbReference>
<evidence type="ECO:0000313" key="2">
    <source>
        <dbReference type="EMBL" id="RKH98346.1"/>
    </source>
</evidence>
<accession>A0ABX9QB30</accession>
<dbReference type="InterPro" id="IPR023393">
    <property type="entry name" value="START-like_dom_sf"/>
</dbReference>
<dbReference type="InterPro" id="IPR047137">
    <property type="entry name" value="ORF3"/>
</dbReference>
<dbReference type="Gene3D" id="3.30.530.20">
    <property type="match status" value="1"/>
</dbReference>
<reference evidence="2 3" key="1">
    <citation type="submission" date="2018-09" db="EMBL/GenBank/DDBJ databases">
        <authorList>
            <person name="Livingstone P.G."/>
            <person name="Whitworth D.E."/>
        </authorList>
    </citation>
    <scope>NUCLEOTIDE SEQUENCE [LARGE SCALE GENOMIC DNA]</scope>
    <source>
        <strain evidence="2 3">CA031B</strain>
    </source>
</reference>
<proteinExistence type="predicted"/>
<evidence type="ECO:0000313" key="3">
    <source>
        <dbReference type="Proteomes" id="UP000278907"/>
    </source>
</evidence>
<keyword evidence="3" id="KW-1185">Reference proteome</keyword>
<feature type="region of interest" description="Disordered" evidence="1">
    <location>
        <begin position="1"/>
        <end position="23"/>
    </location>
</feature>
<feature type="compositionally biased region" description="Basic and acidic residues" evidence="1">
    <location>
        <begin position="12"/>
        <end position="21"/>
    </location>
</feature>
<gene>
    <name evidence="2" type="ORF">D7Y13_28970</name>
</gene>
<feature type="region of interest" description="Disordered" evidence="1">
    <location>
        <begin position="72"/>
        <end position="97"/>
    </location>
</feature>
<name>A0ABX9QB30_9BACT</name>